<dbReference type="Gene3D" id="1.50.40.10">
    <property type="entry name" value="Mitochondrial carrier domain"/>
    <property type="match status" value="2"/>
</dbReference>
<dbReference type="InterPro" id="IPR023395">
    <property type="entry name" value="MCP_dom_sf"/>
</dbReference>
<feature type="repeat" description="Solcar" evidence="8">
    <location>
        <begin position="199"/>
        <end position="281"/>
    </location>
</feature>
<feature type="repeat" description="Solcar" evidence="8">
    <location>
        <begin position="294"/>
        <end position="378"/>
    </location>
</feature>
<dbReference type="PANTHER" id="PTHR45667">
    <property type="entry name" value="S-ADENOSYLMETHIONINE MITOCHONDRIAL CARRIER PROTEIN"/>
    <property type="match status" value="1"/>
</dbReference>
<organism evidence="10">
    <name type="scientific">Compsopogon caeruleus</name>
    <dbReference type="NCBI Taxonomy" id="31354"/>
    <lineage>
        <taxon>Eukaryota</taxon>
        <taxon>Rhodophyta</taxon>
        <taxon>Compsopogonophyceae</taxon>
        <taxon>Compsopogonales</taxon>
        <taxon>Compsopogonaceae</taxon>
        <taxon>Compsopogon</taxon>
    </lineage>
</organism>
<dbReference type="EMBL" id="HBGH01006817">
    <property type="protein sequence ID" value="CAD9231522.1"/>
    <property type="molecule type" value="Transcribed_RNA"/>
</dbReference>
<evidence type="ECO:0000256" key="4">
    <source>
        <dbReference type="ARBA" id="ARBA00022692"/>
    </source>
</evidence>
<evidence type="ECO:0000313" key="11">
    <source>
        <dbReference type="EMBL" id="CAD9231523.1"/>
    </source>
</evidence>
<protein>
    <recommendedName>
        <fullName evidence="12">S-adenosylmethionine transporter</fullName>
    </recommendedName>
</protein>
<feature type="repeat" description="Solcar" evidence="8">
    <location>
        <begin position="116"/>
        <end position="190"/>
    </location>
</feature>
<evidence type="ECO:0000256" key="2">
    <source>
        <dbReference type="ARBA" id="ARBA00006375"/>
    </source>
</evidence>
<sequence>MLLGASNYRLTMGRTLETIHVRGEEWNLCDPRTSQLAFSFRFVSTSHSSPQFGPQVGSAWVSMESEDGGRCRTRNYWNRLVQNSKSGRSGRPLAILAMAHADNDTSVDAAKPPKRSAFQVGMLAGAVAGTIVDFTLYPLDTIKTRLQAGPSSIASQNIWQNIYRGLGPAVLASAPAAAMFFGTYEALKSVVGSCLGPGAATLTHLVAAAGGDIVGSTVRAPFEVVKQRMQTGAYSSGITAVRSILASEGVGGLYAGYLSLVLRELPFDLIEFPLYEFLKASWTRRRGQTLDTWQNSLCGSAAGGVAAALTTPLDVVKTRLMVQGAGGSVKYLGIQHGIQTILKEEGAAALFAGILPRVIWISLGGAIFFGGYEGAKKFLLRGSPTLDSVDRP</sequence>
<dbReference type="SUPFAM" id="SSF103506">
    <property type="entry name" value="Mitochondrial carrier"/>
    <property type="match status" value="1"/>
</dbReference>
<dbReference type="PROSITE" id="PS50920">
    <property type="entry name" value="SOLCAR"/>
    <property type="match status" value="3"/>
</dbReference>
<dbReference type="Pfam" id="PF00153">
    <property type="entry name" value="Mito_carr"/>
    <property type="match status" value="3"/>
</dbReference>
<dbReference type="InterPro" id="IPR018108">
    <property type="entry name" value="MCP_transmembrane"/>
</dbReference>
<dbReference type="GO" id="GO:0016020">
    <property type="term" value="C:membrane"/>
    <property type="evidence" value="ECO:0007669"/>
    <property type="project" value="UniProtKB-SubCell"/>
</dbReference>
<keyword evidence="4 8" id="KW-0812">Transmembrane</keyword>
<evidence type="ECO:0000256" key="8">
    <source>
        <dbReference type="PROSITE-ProRule" id="PRU00282"/>
    </source>
</evidence>
<keyword evidence="5" id="KW-0677">Repeat</keyword>
<accession>A0A6T6BMA0</accession>
<evidence type="ECO:0000256" key="5">
    <source>
        <dbReference type="ARBA" id="ARBA00022737"/>
    </source>
</evidence>
<comment type="subcellular location">
    <subcellularLocation>
        <location evidence="1">Membrane</location>
        <topology evidence="1">Multi-pass membrane protein</topology>
    </subcellularLocation>
</comment>
<evidence type="ECO:0000256" key="3">
    <source>
        <dbReference type="ARBA" id="ARBA00022448"/>
    </source>
</evidence>
<dbReference type="AlphaFoldDB" id="A0A6T6BMA0"/>
<evidence type="ECO:0000256" key="7">
    <source>
        <dbReference type="ARBA" id="ARBA00023136"/>
    </source>
</evidence>
<evidence type="ECO:0000256" key="1">
    <source>
        <dbReference type="ARBA" id="ARBA00004141"/>
    </source>
</evidence>
<evidence type="ECO:0000313" key="10">
    <source>
        <dbReference type="EMBL" id="CAD9231522.1"/>
    </source>
</evidence>
<keyword evidence="7 8" id="KW-0472">Membrane</keyword>
<name>A0A6T6BMA0_9RHOD</name>
<evidence type="ECO:0000256" key="6">
    <source>
        <dbReference type="ARBA" id="ARBA00022989"/>
    </source>
</evidence>
<dbReference type="EMBL" id="HBGH01006818">
    <property type="protein sequence ID" value="CAD9231523.1"/>
    <property type="molecule type" value="Transcribed_RNA"/>
</dbReference>
<gene>
    <name evidence="10" type="ORF">CCAE0312_LOCUS3599</name>
    <name evidence="11" type="ORF">CCAE0312_LOCUS3600</name>
</gene>
<evidence type="ECO:0008006" key="12">
    <source>
        <dbReference type="Google" id="ProtNLM"/>
    </source>
</evidence>
<evidence type="ECO:0000256" key="9">
    <source>
        <dbReference type="RuleBase" id="RU000488"/>
    </source>
</evidence>
<proteinExistence type="inferred from homology"/>
<keyword evidence="6" id="KW-1133">Transmembrane helix</keyword>
<keyword evidence="3 9" id="KW-0813">Transport</keyword>
<comment type="similarity">
    <text evidence="2 9">Belongs to the mitochondrial carrier (TC 2.A.29) family.</text>
</comment>
<reference evidence="10" key="1">
    <citation type="submission" date="2021-01" db="EMBL/GenBank/DDBJ databases">
        <authorList>
            <person name="Corre E."/>
            <person name="Pelletier E."/>
            <person name="Niang G."/>
            <person name="Scheremetjew M."/>
            <person name="Finn R."/>
            <person name="Kale V."/>
            <person name="Holt S."/>
            <person name="Cochrane G."/>
            <person name="Meng A."/>
            <person name="Brown T."/>
            <person name="Cohen L."/>
        </authorList>
    </citation>
    <scope>NUCLEOTIDE SEQUENCE</scope>
    <source>
        <strain evidence="10">SAG 36.94</strain>
    </source>
</reference>